<evidence type="ECO:0000256" key="9">
    <source>
        <dbReference type="ARBA" id="ARBA00023201"/>
    </source>
</evidence>
<keyword evidence="13" id="KW-1185">Reference proteome</keyword>
<reference evidence="12 13" key="1">
    <citation type="submission" date="2019-01" db="EMBL/GenBank/DDBJ databases">
        <title>Pseudolysobacter antarctica gen. nov., sp. nov., isolated from Fildes Peninsula, Antarctica.</title>
        <authorList>
            <person name="Wei Z."/>
            <person name="Peng F."/>
        </authorList>
    </citation>
    <scope>NUCLEOTIDE SEQUENCE [LARGE SCALE GENOMIC DNA]</scope>
    <source>
        <strain evidence="12 13">AQ6-296</strain>
    </source>
</reference>
<dbReference type="PANTHER" id="PTHR43562">
    <property type="entry name" value="NAPA-TYPE SODIUM/HYDROGEN ANTIPORTER"/>
    <property type="match status" value="1"/>
</dbReference>
<evidence type="ECO:0000313" key="13">
    <source>
        <dbReference type="Proteomes" id="UP000291562"/>
    </source>
</evidence>
<evidence type="ECO:0000256" key="1">
    <source>
        <dbReference type="ARBA" id="ARBA00004141"/>
    </source>
</evidence>
<accession>A0A411HJ17</accession>
<evidence type="ECO:0000256" key="7">
    <source>
        <dbReference type="ARBA" id="ARBA00023065"/>
    </source>
</evidence>
<dbReference type="GO" id="GO:0006814">
    <property type="term" value="P:sodium ion transport"/>
    <property type="evidence" value="ECO:0007669"/>
    <property type="project" value="UniProtKB-KW"/>
</dbReference>
<evidence type="ECO:0000256" key="6">
    <source>
        <dbReference type="ARBA" id="ARBA00023053"/>
    </source>
</evidence>
<feature type="transmembrane region" description="Helical" evidence="10">
    <location>
        <begin position="333"/>
        <end position="353"/>
    </location>
</feature>
<dbReference type="EMBL" id="CP035704">
    <property type="protein sequence ID" value="QBB70404.1"/>
    <property type="molecule type" value="Genomic_DNA"/>
</dbReference>
<evidence type="ECO:0000256" key="3">
    <source>
        <dbReference type="ARBA" id="ARBA00022449"/>
    </source>
</evidence>
<feature type="transmembrane region" description="Helical" evidence="10">
    <location>
        <begin position="56"/>
        <end position="76"/>
    </location>
</feature>
<dbReference type="GO" id="GO:1902600">
    <property type="term" value="P:proton transmembrane transport"/>
    <property type="evidence" value="ECO:0007669"/>
    <property type="project" value="InterPro"/>
</dbReference>
<dbReference type="GO" id="GO:0016020">
    <property type="term" value="C:membrane"/>
    <property type="evidence" value="ECO:0007669"/>
    <property type="project" value="UniProtKB-SubCell"/>
</dbReference>
<keyword evidence="9" id="KW-0739">Sodium transport</keyword>
<evidence type="ECO:0000256" key="5">
    <source>
        <dbReference type="ARBA" id="ARBA00022989"/>
    </source>
</evidence>
<protein>
    <submittedName>
        <fullName evidence="12">Cation:proton antiporter</fullName>
    </submittedName>
</protein>
<feature type="transmembrane region" description="Helical" evidence="10">
    <location>
        <begin position="268"/>
        <end position="285"/>
    </location>
</feature>
<dbReference type="AlphaFoldDB" id="A0A411HJ17"/>
<proteinExistence type="predicted"/>
<keyword evidence="2" id="KW-0813">Transport</keyword>
<evidence type="ECO:0000256" key="4">
    <source>
        <dbReference type="ARBA" id="ARBA00022692"/>
    </source>
</evidence>
<comment type="subcellular location">
    <subcellularLocation>
        <location evidence="1">Membrane</location>
        <topology evidence="1">Multi-pass membrane protein</topology>
    </subcellularLocation>
</comment>
<feature type="transmembrane region" description="Helical" evidence="10">
    <location>
        <begin position="88"/>
        <end position="112"/>
    </location>
</feature>
<feature type="transmembrane region" description="Helical" evidence="10">
    <location>
        <begin position="213"/>
        <end position="232"/>
    </location>
</feature>
<feature type="transmembrane region" description="Helical" evidence="10">
    <location>
        <begin position="118"/>
        <end position="137"/>
    </location>
</feature>
<keyword evidence="8 10" id="KW-0472">Membrane</keyword>
<feature type="transmembrane region" description="Helical" evidence="10">
    <location>
        <begin position="359"/>
        <end position="380"/>
    </location>
</feature>
<dbReference type="Gene3D" id="1.20.1530.20">
    <property type="match status" value="1"/>
</dbReference>
<evidence type="ECO:0000256" key="10">
    <source>
        <dbReference type="SAM" id="Phobius"/>
    </source>
</evidence>
<keyword evidence="7" id="KW-0406">Ion transport</keyword>
<dbReference type="Pfam" id="PF00999">
    <property type="entry name" value="Na_H_Exchanger"/>
    <property type="match status" value="1"/>
</dbReference>
<keyword evidence="4 10" id="KW-0812">Transmembrane</keyword>
<dbReference type="RefSeq" id="WP_129832662.1">
    <property type="nucleotide sequence ID" value="NZ_CP035704.1"/>
</dbReference>
<keyword evidence="6" id="KW-0915">Sodium</keyword>
<keyword evidence="5 10" id="KW-1133">Transmembrane helix</keyword>
<gene>
    <name evidence="12" type="ORF">ELE36_08505</name>
</gene>
<name>A0A411HJ17_9GAMM</name>
<dbReference type="PANTHER" id="PTHR43562:SF3">
    <property type="entry name" value="SODIUM ION_PROTON EXCHANGER (EUROFUNG)"/>
    <property type="match status" value="1"/>
</dbReference>
<dbReference type="KEGG" id="xbc:ELE36_08505"/>
<dbReference type="OrthoDB" id="9793589at2"/>
<feature type="transmembrane region" description="Helical" evidence="10">
    <location>
        <begin position="149"/>
        <end position="169"/>
    </location>
</feature>
<dbReference type="InterPro" id="IPR038770">
    <property type="entry name" value="Na+/solute_symporter_sf"/>
</dbReference>
<feature type="transmembrane region" description="Helical" evidence="10">
    <location>
        <begin position="238"/>
        <end position="256"/>
    </location>
</feature>
<feature type="transmembrane region" description="Helical" evidence="10">
    <location>
        <begin position="297"/>
        <end position="321"/>
    </location>
</feature>
<sequence length="386" mass="39937">MQHASDILLSLFIVFVAAQIGAEIAQRLKLPGVVGEIAAGCVVGPSLLGWIQPSEALDVLAEIGVVLLLFSVGLETRLADLQKVGRSAFLVGVLGVILPFVLGAGWAVSAGFPLNKSLFVAAAFVATSAGITARVLQELNALQRIESRVILGAAVIDDILAMLLLGVVVSLQGGGDLEWRQLLFVLGGAVGFIAVVGFVGTRAMRRKSHWLEAPINPLSPLTIVLALCLGLAFLSTKFGLAAIIGAFLAGMLAAETKQRETLEHQTQPLLALLTPFFFVLTGAKIELAQLASTDALLMLAVVTSIAIVSKLGGGFLGALALGKRSALIVGVGMVPRGEVGVVIASLGLASGVFSPKMYAVIVAMSLLTAMITPPVLAVLLRKSANN</sequence>
<feature type="domain" description="Cation/H+ exchanger transmembrane" evidence="11">
    <location>
        <begin position="18"/>
        <end position="382"/>
    </location>
</feature>
<evidence type="ECO:0000313" key="12">
    <source>
        <dbReference type="EMBL" id="QBB70404.1"/>
    </source>
</evidence>
<keyword evidence="3" id="KW-0050">Antiport</keyword>
<feature type="transmembrane region" description="Helical" evidence="10">
    <location>
        <begin position="181"/>
        <end position="201"/>
    </location>
</feature>
<dbReference type="Proteomes" id="UP000291562">
    <property type="component" value="Chromosome"/>
</dbReference>
<evidence type="ECO:0000256" key="2">
    <source>
        <dbReference type="ARBA" id="ARBA00022448"/>
    </source>
</evidence>
<dbReference type="GO" id="GO:0015297">
    <property type="term" value="F:antiporter activity"/>
    <property type="evidence" value="ECO:0007669"/>
    <property type="project" value="UniProtKB-KW"/>
</dbReference>
<evidence type="ECO:0000259" key="11">
    <source>
        <dbReference type="Pfam" id="PF00999"/>
    </source>
</evidence>
<dbReference type="InterPro" id="IPR006153">
    <property type="entry name" value="Cation/H_exchanger_TM"/>
</dbReference>
<organism evidence="12 13">
    <name type="scientific">Pseudolysobacter antarcticus</name>
    <dbReference type="NCBI Taxonomy" id="2511995"/>
    <lineage>
        <taxon>Bacteria</taxon>
        <taxon>Pseudomonadati</taxon>
        <taxon>Pseudomonadota</taxon>
        <taxon>Gammaproteobacteria</taxon>
        <taxon>Lysobacterales</taxon>
        <taxon>Rhodanobacteraceae</taxon>
        <taxon>Pseudolysobacter</taxon>
    </lineage>
</organism>
<evidence type="ECO:0000256" key="8">
    <source>
        <dbReference type="ARBA" id="ARBA00023136"/>
    </source>
</evidence>